<dbReference type="PANTHER" id="PTHR24012">
    <property type="entry name" value="RNA BINDING PROTEIN"/>
    <property type="match status" value="1"/>
</dbReference>
<comment type="caution">
    <text evidence="6">The sequence shown here is derived from an EMBL/GenBank/DDBJ whole genome shotgun (WGS) entry which is preliminary data.</text>
</comment>
<evidence type="ECO:0000256" key="3">
    <source>
        <dbReference type="PROSITE-ProRule" id="PRU00176"/>
    </source>
</evidence>
<evidence type="ECO:0000256" key="4">
    <source>
        <dbReference type="SAM" id="MobiDB-lite"/>
    </source>
</evidence>
<dbReference type="Proteomes" id="UP000287166">
    <property type="component" value="Unassembled WGS sequence"/>
</dbReference>
<dbReference type="InParanoid" id="A0A401GZD6"/>
<keyword evidence="1" id="KW-0677">Repeat</keyword>
<feature type="compositionally biased region" description="Low complexity" evidence="4">
    <location>
        <begin position="63"/>
        <end position="84"/>
    </location>
</feature>
<feature type="region of interest" description="Disordered" evidence="4">
    <location>
        <begin position="155"/>
        <end position="199"/>
    </location>
</feature>
<dbReference type="AlphaFoldDB" id="A0A401GZD6"/>
<feature type="domain" description="RRM" evidence="5">
    <location>
        <begin position="196"/>
        <end position="270"/>
    </location>
</feature>
<dbReference type="RefSeq" id="XP_027618423.1">
    <property type="nucleotide sequence ID" value="XM_027762622.1"/>
</dbReference>
<dbReference type="InterPro" id="IPR012677">
    <property type="entry name" value="Nucleotide-bd_a/b_plait_sf"/>
</dbReference>
<dbReference type="PROSITE" id="PS50102">
    <property type="entry name" value="RRM"/>
    <property type="match status" value="2"/>
</dbReference>
<feature type="compositionally biased region" description="Low complexity" evidence="4">
    <location>
        <begin position="155"/>
        <end position="186"/>
    </location>
</feature>
<dbReference type="InterPro" id="IPR000504">
    <property type="entry name" value="RRM_dom"/>
</dbReference>
<dbReference type="Gene3D" id="3.30.70.330">
    <property type="match status" value="2"/>
</dbReference>
<name>A0A401GZD6_9APHY</name>
<dbReference type="SUPFAM" id="SSF54928">
    <property type="entry name" value="RNA-binding domain, RBD"/>
    <property type="match status" value="1"/>
</dbReference>
<evidence type="ECO:0000256" key="2">
    <source>
        <dbReference type="ARBA" id="ARBA00022884"/>
    </source>
</evidence>
<accession>A0A401GZD6</accession>
<feature type="compositionally biased region" description="Low complexity" evidence="4">
    <location>
        <begin position="733"/>
        <end position="758"/>
    </location>
</feature>
<feature type="compositionally biased region" description="Low complexity" evidence="4">
    <location>
        <begin position="683"/>
        <end position="712"/>
    </location>
</feature>
<dbReference type="GeneID" id="38784427"/>
<keyword evidence="7" id="KW-1185">Reference proteome</keyword>
<feature type="compositionally biased region" description="Low complexity" evidence="4">
    <location>
        <begin position="1"/>
        <end position="13"/>
    </location>
</feature>
<feature type="region of interest" description="Disordered" evidence="4">
    <location>
        <begin position="592"/>
        <end position="614"/>
    </location>
</feature>
<feature type="region of interest" description="Disordered" evidence="4">
    <location>
        <begin position="1"/>
        <end position="84"/>
    </location>
</feature>
<proteinExistence type="predicted"/>
<evidence type="ECO:0000256" key="1">
    <source>
        <dbReference type="ARBA" id="ARBA00022737"/>
    </source>
</evidence>
<dbReference type="Pfam" id="PF00076">
    <property type="entry name" value="RRM_1"/>
    <property type="match status" value="1"/>
</dbReference>
<organism evidence="6 7">
    <name type="scientific">Sparassis crispa</name>
    <dbReference type="NCBI Taxonomy" id="139825"/>
    <lineage>
        <taxon>Eukaryota</taxon>
        <taxon>Fungi</taxon>
        <taxon>Dikarya</taxon>
        <taxon>Basidiomycota</taxon>
        <taxon>Agaricomycotina</taxon>
        <taxon>Agaricomycetes</taxon>
        <taxon>Polyporales</taxon>
        <taxon>Sparassidaceae</taxon>
        <taxon>Sparassis</taxon>
    </lineage>
</organism>
<protein>
    <recommendedName>
        <fullName evidence="5">RRM domain-containing protein</fullName>
    </recommendedName>
</protein>
<gene>
    <name evidence="6" type="ORF">SCP_1101870</name>
</gene>
<dbReference type="SMART" id="SM00360">
    <property type="entry name" value="RRM"/>
    <property type="match status" value="2"/>
</dbReference>
<dbReference type="OrthoDB" id="271725at2759"/>
<evidence type="ECO:0000259" key="5">
    <source>
        <dbReference type="PROSITE" id="PS50102"/>
    </source>
</evidence>
<sequence length="914" mass="97807">MQPSNSNNTQQPQLPHQHSPKRSSPLSTAQPLTCDTTTARTPPPAPATPPLAHTAPPNPLTPPDSSSRSSASADPPAESPLPSLALPAAVTSTLSVSAPQFHSRLDAPIDIHQLAPRLALAAEGAAVDTVAPPAAAAAAAAVSVAASPAAPDLGHCSPAAAGPDAQAPQKTHPSAAAPEFVPSAAAPRPPQELRTPNVYINGLPPSFPEDQLYAMTREFGTVLSVRTFTRHVSDKPSGYGFVLFDGVDAAERCIETLKKYRNLHPSFSKQIHKIPGTPYASLGDAAGEGAPATRPTDSFKARMEQLQDMTSTNLYMEGLPLSIDEPTLSALVRPYRIMSSRFFQTRLSSPPRIIAFVRLETRVAAEEIIERLHGRMVRGWQDTGCRISVRFADTSEQRELRRMERCTHEDEQSPARLTMAQAALLNLKGTQLHPDSPASPSFGSFPDVNTGVGLASDGYTLGQTAGSVPPLSRVSEALQFQQRQQLLRQSIDDLQDPAMALDAYGDFSANGAFIGQGLRNGQNISDEDLLRLDTEAELQAVMGAGMLDMSGMVNRADDGYTPMERLILQAHAQRQQTQLLNAQRERLAAQVQPRGLSDLRSSSNAANKGGSGAPGFATALEVHRRLLDVLPSMSEDDFHASAAGARQAFAHLTRGRDVSASQSGLDRVAIEQSAGLARDFDQLSLSQQQQQHQRYQTHASQARAEAEAQAQALHTRSTTLPSRYLSNRDGFPSTLSRSVYSNNSSMISNSNESNMNMNRHANSSNNIIGHLSKQSQYTSTNALRNNNNDSISISNIAPRDGGRIIGQNVNNLFSSKNNVNIRNTRVGGTHTNKLGAIPLRHSSHEADDEDGGSPLLLSPALTYSARTPASMSPATPFSGFFPNNGETFEGPAMGEIGGGNSKGEVLLDEKIARQ</sequence>
<feature type="region of interest" description="Disordered" evidence="4">
    <location>
        <begin position="883"/>
        <end position="904"/>
    </location>
</feature>
<evidence type="ECO:0000313" key="7">
    <source>
        <dbReference type="Proteomes" id="UP000287166"/>
    </source>
</evidence>
<feature type="compositionally biased region" description="Polar residues" evidence="4">
    <location>
        <begin position="714"/>
        <end position="725"/>
    </location>
</feature>
<dbReference type="InterPro" id="IPR035979">
    <property type="entry name" value="RBD_domain_sf"/>
</dbReference>
<evidence type="ECO:0000313" key="6">
    <source>
        <dbReference type="EMBL" id="GBE87510.1"/>
    </source>
</evidence>
<dbReference type="EMBL" id="BFAD01000011">
    <property type="protein sequence ID" value="GBE87510.1"/>
    <property type="molecule type" value="Genomic_DNA"/>
</dbReference>
<keyword evidence="2 3" id="KW-0694">RNA-binding</keyword>
<reference evidence="6 7" key="1">
    <citation type="journal article" date="2018" name="Sci. Rep.">
        <title>Genome sequence of the cauliflower mushroom Sparassis crispa (Hanabiratake) and its association with beneficial usage.</title>
        <authorList>
            <person name="Kiyama R."/>
            <person name="Furutani Y."/>
            <person name="Kawaguchi K."/>
            <person name="Nakanishi T."/>
        </authorList>
    </citation>
    <scope>NUCLEOTIDE SEQUENCE [LARGE SCALE GENOMIC DNA]</scope>
</reference>
<feature type="compositionally biased region" description="Low complexity" evidence="4">
    <location>
        <begin position="31"/>
        <end position="40"/>
    </location>
</feature>
<feature type="domain" description="RRM" evidence="5">
    <location>
        <begin position="312"/>
        <end position="394"/>
    </location>
</feature>
<feature type="region of interest" description="Disordered" evidence="4">
    <location>
        <begin position="683"/>
        <end position="765"/>
    </location>
</feature>
<dbReference type="GO" id="GO:0003723">
    <property type="term" value="F:RNA binding"/>
    <property type="evidence" value="ECO:0007669"/>
    <property type="project" value="UniProtKB-UniRule"/>
</dbReference>